<protein>
    <recommendedName>
        <fullName evidence="4">Transmembrane protein</fullName>
    </recommendedName>
</protein>
<evidence type="ECO:0008006" key="4">
    <source>
        <dbReference type="Google" id="ProtNLM"/>
    </source>
</evidence>
<name>A0ABQ9F3N9_TEGGR</name>
<evidence type="ECO:0000313" key="2">
    <source>
        <dbReference type="EMBL" id="KAJ8310512.1"/>
    </source>
</evidence>
<dbReference type="EMBL" id="JARBDR010000640">
    <property type="protein sequence ID" value="KAJ8310512.1"/>
    <property type="molecule type" value="Genomic_DNA"/>
</dbReference>
<keyword evidence="3" id="KW-1185">Reference proteome</keyword>
<keyword evidence="1" id="KW-0472">Membrane</keyword>
<evidence type="ECO:0000256" key="1">
    <source>
        <dbReference type="SAM" id="Phobius"/>
    </source>
</evidence>
<gene>
    <name evidence="2" type="ORF">KUTeg_012377</name>
</gene>
<keyword evidence="1" id="KW-1133">Transmembrane helix</keyword>
<feature type="transmembrane region" description="Helical" evidence="1">
    <location>
        <begin position="64"/>
        <end position="81"/>
    </location>
</feature>
<proteinExistence type="predicted"/>
<comment type="caution">
    <text evidence="2">The sequence shown here is derived from an EMBL/GenBank/DDBJ whole genome shotgun (WGS) entry which is preliminary data.</text>
</comment>
<feature type="transmembrane region" description="Helical" evidence="1">
    <location>
        <begin position="87"/>
        <end position="110"/>
    </location>
</feature>
<dbReference type="Proteomes" id="UP001217089">
    <property type="component" value="Unassembled WGS sequence"/>
</dbReference>
<sequence length="112" mass="13135">MVLDTQSDGPTDYNFPIRPDKGMFAPHKLFKQETKMQTDSLYYLFFANCSDHDYYIFAFKKLTIGYRLSCGFSYYAISFGVQQLSGYLYLNLALLSFVEIPTNLMIWFLAKW</sequence>
<accession>A0ABQ9F3N9</accession>
<keyword evidence="1" id="KW-0812">Transmembrane</keyword>
<evidence type="ECO:0000313" key="3">
    <source>
        <dbReference type="Proteomes" id="UP001217089"/>
    </source>
</evidence>
<organism evidence="2 3">
    <name type="scientific">Tegillarca granosa</name>
    <name type="common">Malaysian cockle</name>
    <name type="synonym">Anadara granosa</name>
    <dbReference type="NCBI Taxonomy" id="220873"/>
    <lineage>
        <taxon>Eukaryota</taxon>
        <taxon>Metazoa</taxon>
        <taxon>Spiralia</taxon>
        <taxon>Lophotrochozoa</taxon>
        <taxon>Mollusca</taxon>
        <taxon>Bivalvia</taxon>
        <taxon>Autobranchia</taxon>
        <taxon>Pteriomorphia</taxon>
        <taxon>Arcoida</taxon>
        <taxon>Arcoidea</taxon>
        <taxon>Arcidae</taxon>
        <taxon>Tegillarca</taxon>
    </lineage>
</organism>
<reference evidence="2 3" key="1">
    <citation type="submission" date="2022-12" db="EMBL/GenBank/DDBJ databases">
        <title>Chromosome-level genome of Tegillarca granosa.</title>
        <authorList>
            <person name="Kim J."/>
        </authorList>
    </citation>
    <scope>NUCLEOTIDE SEQUENCE [LARGE SCALE GENOMIC DNA]</scope>
    <source>
        <strain evidence="2">Teg-2019</strain>
        <tissue evidence="2">Adductor muscle</tissue>
    </source>
</reference>